<proteinExistence type="predicted"/>
<gene>
    <name evidence="1" type="ORF">K1T71_012871</name>
</gene>
<evidence type="ECO:0000313" key="2">
    <source>
        <dbReference type="Proteomes" id="UP000824533"/>
    </source>
</evidence>
<accession>A0ACC1CIL2</accession>
<keyword evidence="2" id="KW-1185">Reference proteome</keyword>
<protein>
    <submittedName>
        <fullName evidence="1">Uncharacterized protein</fullName>
    </submittedName>
</protein>
<sequence length="499" mass="57655">MLPQRTVVLSILSTVAWSFEMKFPPSFKFGAASSSYQIEGGWNASDKTPNIWDKFTHDNPNIIKNGDNGDVACDSYNLWERDIEMASELGLQFYRFSISWTRLLPNGYPNCVSENGIRYYDNLINGLLEKGIEPIVTIYHWELPQRFQDLGGWTNSLVSDWLADYARVVFSLYSDRVKTWITVNEPSILCDFAYNTGLMAPGITDPEHAVYLCTKNTLIAHAKAWRIYDREFKPRFHGRVSVSHHIVWFEGKDEELTELVHEYSNARFTHPIYTEVGGWPRMFEKYMAEKSRNQGYTKSRLPEFTEEEIELCKGTYDFFGLNFYVARLVRLAKPGEQLGPFPIGDIPELDVKLEVSPDWGQTKSLIRSVYPESIRHMLNWIKENCGDVDILVTENGYGTSTTGLDDHFRVQYYRDYMEQVLLAIKEDGVNVIGYTAWTLMDNFEWSEGYTVKYGLYEVNFTSPQRTRTPRASAHFYKTVIANRSLPPKALVDNQIKDEL</sequence>
<dbReference type="Proteomes" id="UP000824533">
    <property type="component" value="Linkage Group LG24"/>
</dbReference>
<organism evidence="1 2">
    <name type="scientific">Dendrolimus kikuchii</name>
    <dbReference type="NCBI Taxonomy" id="765133"/>
    <lineage>
        <taxon>Eukaryota</taxon>
        <taxon>Metazoa</taxon>
        <taxon>Ecdysozoa</taxon>
        <taxon>Arthropoda</taxon>
        <taxon>Hexapoda</taxon>
        <taxon>Insecta</taxon>
        <taxon>Pterygota</taxon>
        <taxon>Neoptera</taxon>
        <taxon>Endopterygota</taxon>
        <taxon>Lepidoptera</taxon>
        <taxon>Glossata</taxon>
        <taxon>Ditrysia</taxon>
        <taxon>Bombycoidea</taxon>
        <taxon>Lasiocampidae</taxon>
        <taxon>Dendrolimus</taxon>
    </lineage>
</organism>
<comment type="caution">
    <text evidence="1">The sequence shown here is derived from an EMBL/GenBank/DDBJ whole genome shotgun (WGS) entry which is preliminary data.</text>
</comment>
<evidence type="ECO:0000313" key="1">
    <source>
        <dbReference type="EMBL" id="KAJ0171321.1"/>
    </source>
</evidence>
<reference evidence="1 2" key="1">
    <citation type="journal article" date="2021" name="Front. Genet.">
        <title>Chromosome-Level Genome Assembly Reveals Significant Gene Expansion in the Toll and IMD Signaling Pathways of Dendrolimus kikuchii.</title>
        <authorList>
            <person name="Zhou J."/>
            <person name="Wu P."/>
            <person name="Xiong Z."/>
            <person name="Liu N."/>
            <person name="Zhao N."/>
            <person name="Ji M."/>
            <person name="Qiu Y."/>
            <person name="Yang B."/>
        </authorList>
    </citation>
    <scope>NUCLEOTIDE SEQUENCE [LARGE SCALE GENOMIC DNA]</scope>
    <source>
        <strain evidence="1">Ann1</strain>
    </source>
</reference>
<dbReference type="EMBL" id="CM034410">
    <property type="protein sequence ID" value="KAJ0171321.1"/>
    <property type="molecule type" value="Genomic_DNA"/>
</dbReference>
<name>A0ACC1CIL2_9NEOP</name>